<feature type="domain" description="VOC" evidence="1">
    <location>
        <begin position="6"/>
        <end position="116"/>
    </location>
</feature>
<dbReference type="Pfam" id="PF00903">
    <property type="entry name" value="Glyoxalase"/>
    <property type="match status" value="1"/>
</dbReference>
<dbReference type="AlphaFoldDB" id="A0A0K2S3W1"/>
<evidence type="ECO:0000313" key="2">
    <source>
        <dbReference type="EMBL" id="BAS21718.1"/>
    </source>
</evidence>
<dbReference type="SUPFAM" id="SSF54593">
    <property type="entry name" value="Glyoxalase/Bleomycin resistance protein/Dihydroxybiphenyl dioxygenase"/>
    <property type="match status" value="1"/>
</dbReference>
<protein>
    <submittedName>
        <fullName evidence="2">Glyoxalase family protein</fullName>
    </submittedName>
</protein>
<accession>A0A0K2S3W1</accession>
<dbReference type="EMBL" id="AP014939">
    <property type="protein sequence ID" value="BAS21718.1"/>
    <property type="molecule type" value="Genomic_DNA"/>
</dbReference>
<evidence type="ECO:0000259" key="1">
    <source>
        <dbReference type="PROSITE" id="PS51819"/>
    </source>
</evidence>
<reference evidence="2" key="1">
    <citation type="submission" date="2015-08" db="EMBL/GenBank/DDBJ databases">
        <title>Complete DNA Sequence of Pseudomonas syringae pv. actinidiae, the Causal Agent of Kiwifruit Canker Disease.</title>
        <authorList>
            <person name="Rikkerink E.H.A."/>
            <person name="Fineran P.C."/>
        </authorList>
    </citation>
    <scope>NUCLEOTIDE SEQUENCE</scope>
    <source>
        <strain evidence="2">KHM 243</strain>
        <plasmid evidence="2">pKHM-1</plasmid>
    </source>
</reference>
<dbReference type="PROSITE" id="PS51819">
    <property type="entry name" value="VOC"/>
    <property type="match status" value="1"/>
</dbReference>
<dbReference type="InterPro" id="IPR037523">
    <property type="entry name" value="VOC_core"/>
</dbReference>
<dbReference type="PANTHER" id="PTHR33993:SF1">
    <property type="entry name" value="GLYOXALASE FAMILY PROTEIN"/>
    <property type="match status" value="1"/>
</dbReference>
<dbReference type="PANTHER" id="PTHR33993">
    <property type="entry name" value="GLYOXALASE-RELATED"/>
    <property type="match status" value="1"/>
</dbReference>
<dbReference type="RefSeq" id="WP_151819925.1">
    <property type="nucleotide sequence ID" value="NZ_AP014939.1"/>
</dbReference>
<organism evidence="2">
    <name type="scientific">Citrobacter freundii</name>
    <dbReference type="NCBI Taxonomy" id="546"/>
    <lineage>
        <taxon>Bacteria</taxon>
        <taxon>Pseudomonadati</taxon>
        <taxon>Pseudomonadota</taxon>
        <taxon>Gammaproteobacteria</taxon>
        <taxon>Enterobacterales</taxon>
        <taxon>Enterobacteriaceae</taxon>
        <taxon>Citrobacter</taxon>
        <taxon>Citrobacter freundii complex</taxon>
    </lineage>
</organism>
<name>A0A0K2S3W1_CITFR</name>
<geneLocation type="plasmid" evidence="2">
    <name>pKHM-1</name>
</geneLocation>
<proteinExistence type="predicted"/>
<dbReference type="Gene3D" id="3.10.180.10">
    <property type="entry name" value="2,3-Dihydroxybiphenyl 1,2-Dioxygenase, domain 1"/>
    <property type="match status" value="1"/>
</dbReference>
<dbReference type="InterPro" id="IPR052164">
    <property type="entry name" value="Anthracycline_SecMetBiosynth"/>
</dbReference>
<dbReference type="InterPro" id="IPR004360">
    <property type="entry name" value="Glyas_Fos-R_dOase_dom"/>
</dbReference>
<dbReference type="CDD" id="cd07247">
    <property type="entry name" value="SgaA_N_like"/>
    <property type="match status" value="1"/>
</dbReference>
<sequence length="119" mass="13004">MNAHEKLNYVEFAARDLSATKTFFSAVFGWEFVDYGPEYSAFSNQGLDGGFFKADMCSQTSNGAALLVFYSADISATLQKVINNGGTIIKPLFDFPGGCRFHFAEPSGNEFAVWSEAKA</sequence>
<dbReference type="InterPro" id="IPR029068">
    <property type="entry name" value="Glyas_Bleomycin-R_OHBP_Dase"/>
</dbReference>
<keyword evidence="2" id="KW-0614">Plasmid</keyword>